<dbReference type="AlphaFoldDB" id="A0A7W7Q6T1"/>
<protein>
    <recommendedName>
        <fullName evidence="4">DUF2306 domain-containing protein</fullName>
    </recommendedName>
</protein>
<gene>
    <name evidence="2" type="ORF">FHR82_004016</name>
</gene>
<dbReference type="Proteomes" id="UP000520767">
    <property type="component" value="Unassembled WGS sequence"/>
</dbReference>
<evidence type="ECO:0008006" key="4">
    <source>
        <dbReference type="Google" id="ProtNLM"/>
    </source>
</evidence>
<feature type="transmembrane region" description="Helical" evidence="1">
    <location>
        <begin position="62"/>
        <end position="80"/>
    </location>
</feature>
<proteinExistence type="predicted"/>
<feature type="transmembrane region" description="Helical" evidence="1">
    <location>
        <begin position="101"/>
        <end position="124"/>
    </location>
</feature>
<evidence type="ECO:0000313" key="3">
    <source>
        <dbReference type="Proteomes" id="UP000520767"/>
    </source>
</evidence>
<accession>A0A7W7Q6T1</accession>
<evidence type="ECO:0000313" key="2">
    <source>
        <dbReference type="EMBL" id="MBB4907774.1"/>
    </source>
</evidence>
<evidence type="ECO:0000256" key="1">
    <source>
        <dbReference type="SAM" id="Phobius"/>
    </source>
</evidence>
<keyword evidence="1" id="KW-1133">Transmembrane helix</keyword>
<reference evidence="2 3" key="1">
    <citation type="submission" date="2020-08" db="EMBL/GenBank/DDBJ databases">
        <title>Genomic Encyclopedia of Type Strains, Phase III (KMG-III): the genomes of soil and plant-associated and newly described type strains.</title>
        <authorList>
            <person name="Whitman W."/>
        </authorList>
    </citation>
    <scope>NUCLEOTIDE SEQUENCE [LARGE SCALE GENOMIC DNA]</scope>
    <source>
        <strain evidence="2 3">CECT 8960</strain>
    </source>
</reference>
<sequence>MHSLLIALHAGTGVAALLAGAVALFRRGRLFDVYLGSLTATTVFLALAVAVEWAVLDVGSRVLFTAFTVLAAVLVARGVLARRLLPGGRSPVYLEHVGFTLVALFDAFVVIAVLNAGAPVWLVVVSGV</sequence>
<dbReference type="RefSeq" id="WP_184811925.1">
    <property type="nucleotide sequence ID" value="NZ_JACHJQ010000004.1"/>
</dbReference>
<dbReference type="EMBL" id="JACHJQ010000004">
    <property type="protein sequence ID" value="MBB4907774.1"/>
    <property type="molecule type" value="Genomic_DNA"/>
</dbReference>
<keyword evidence="1" id="KW-0472">Membrane</keyword>
<organism evidence="2 3">
    <name type="scientific">Actinophytocola algeriensis</name>
    <dbReference type="NCBI Taxonomy" id="1768010"/>
    <lineage>
        <taxon>Bacteria</taxon>
        <taxon>Bacillati</taxon>
        <taxon>Actinomycetota</taxon>
        <taxon>Actinomycetes</taxon>
        <taxon>Pseudonocardiales</taxon>
        <taxon>Pseudonocardiaceae</taxon>
    </lineage>
</organism>
<comment type="caution">
    <text evidence="2">The sequence shown here is derived from an EMBL/GenBank/DDBJ whole genome shotgun (WGS) entry which is preliminary data.</text>
</comment>
<name>A0A7W7Q6T1_9PSEU</name>
<feature type="transmembrane region" description="Helical" evidence="1">
    <location>
        <begin position="6"/>
        <end position="26"/>
    </location>
</feature>
<feature type="transmembrane region" description="Helical" evidence="1">
    <location>
        <begin position="33"/>
        <end position="56"/>
    </location>
</feature>
<keyword evidence="1" id="KW-0812">Transmembrane</keyword>
<keyword evidence="3" id="KW-1185">Reference proteome</keyword>